<organism evidence="3 4">
    <name type="scientific">Acanthaster planci</name>
    <name type="common">Crown-of-thorns starfish</name>
    <dbReference type="NCBI Taxonomy" id="133434"/>
    <lineage>
        <taxon>Eukaryota</taxon>
        <taxon>Metazoa</taxon>
        <taxon>Echinodermata</taxon>
        <taxon>Eleutherozoa</taxon>
        <taxon>Asterozoa</taxon>
        <taxon>Asteroidea</taxon>
        <taxon>Valvatacea</taxon>
        <taxon>Valvatida</taxon>
        <taxon>Acanthasteridae</taxon>
        <taxon>Acanthaster</taxon>
    </lineage>
</organism>
<evidence type="ECO:0000313" key="3">
    <source>
        <dbReference type="Proteomes" id="UP000694845"/>
    </source>
</evidence>
<keyword evidence="1" id="KW-0175">Coiled coil</keyword>
<dbReference type="RefSeq" id="XP_022093989.1">
    <property type="nucleotide sequence ID" value="XM_022238297.1"/>
</dbReference>
<feature type="coiled-coil region" evidence="1">
    <location>
        <begin position="443"/>
        <end position="516"/>
    </location>
</feature>
<evidence type="ECO:0000256" key="2">
    <source>
        <dbReference type="SAM" id="MobiDB-lite"/>
    </source>
</evidence>
<feature type="compositionally biased region" description="Low complexity" evidence="2">
    <location>
        <begin position="627"/>
        <end position="640"/>
    </location>
</feature>
<dbReference type="OrthoDB" id="10068017at2759"/>
<sequence length="640" mass="72407">MRRSCRTKTPSKYFVPEVQDTRQKRLGTARRAARKLGQPDVNQDGTPFCCDKCGSNYIVKPGRCLTSKGHAAAPKRKRVFGIRYKTDPETKKRLTLCNACGIRFDRQEKNQDRYKVPKATDQDKLKYLEEAKRFASSLVEGLKDPDADRLACLHISSKPCGCMQRYIIAEGNMEKSRDRASILLKMIKDAKKLKEKKSYSIEELINKGKKFRKVGLGNGQKRSKEFEEFVLTNRQYLRNQLKFCERACQRILSYSNNFLHKKLKTEPERRERIERTKGKMALGLLKDITELSDIKCCEAECSLMAQSHAVLLKTWRERANSGQAEARKVLAEMLTPSGKVSNCANFITLVTGCSLSTIQSVATQMRETGGDREPPAHGLKRYWKNHPRRQRSLSELEQDVLGTRESQPVAQKASTDRTTSTEGGGGGDNNSAATDIETPALTATQLREQQNQLKRLQQHLDEQQRRISQQQSVIEQQLQQHKLAMQQKRLQQKQRQQQQQLQQEQQQQQLSETQQQEIIQAQQQATSEEVGSQSTARQQAETQQASTQQQQQQVAQLVAQQQLLLHQLGAQQIAQQLVAQQQQVASTGTAVTVAQPSVAMEGMMDSRLLQQNTQQLLQEIPEPNQCAAEQHAPAAAGDAE</sequence>
<dbReference type="OMA" id="NCARFIS"/>
<accession>A0A8B7YL55</accession>
<protein>
    <submittedName>
        <fullName evidence="4">Plectin-like</fullName>
    </submittedName>
</protein>
<dbReference type="AlphaFoldDB" id="A0A8B7YL55"/>
<proteinExistence type="predicted"/>
<feature type="region of interest" description="Disordered" evidence="2">
    <location>
        <begin position="364"/>
        <end position="434"/>
    </location>
</feature>
<evidence type="ECO:0000313" key="4">
    <source>
        <dbReference type="RefSeq" id="XP_022093989.1"/>
    </source>
</evidence>
<dbReference type="KEGG" id="aplc:110981074"/>
<name>A0A8B7YL55_ACAPL</name>
<evidence type="ECO:0000256" key="1">
    <source>
        <dbReference type="SAM" id="Coils"/>
    </source>
</evidence>
<feature type="compositionally biased region" description="Basic residues" evidence="2">
    <location>
        <begin position="378"/>
        <end position="391"/>
    </location>
</feature>
<dbReference type="GeneID" id="110981074"/>
<feature type="compositionally biased region" description="Polar residues" evidence="2">
    <location>
        <begin position="404"/>
        <end position="421"/>
    </location>
</feature>
<dbReference type="Proteomes" id="UP000694845">
    <property type="component" value="Unplaced"/>
</dbReference>
<feature type="region of interest" description="Disordered" evidence="2">
    <location>
        <begin position="621"/>
        <end position="640"/>
    </location>
</feature>
<reference evidence="4" key="1">
    <citation type="submission" date="2025-08" db="UniProtKB">
        <authorList>
            <consortium name="RefSeq"/>
        </authorList>
    </citation>
    <scope>IDENTIFICATION</scope>
</reference>
<keyword evidence="3" id="KW-1185">Reference proteome</keyword>
<gene>
    <name evidence="4" type="primary">LOC110981074</name>
</gene>